<keyword evidence="2" id="KW-1185">Reference proteome</keyword>
<proteinExistence type="predicted"/>
<evidence type="ECO:0000313" key="1">
    <source>
        <dbReference type="EMBL" id="KAG5612394.1"/>
    </source>
</evidence>
<dbReference type="Proteomes" id="UP000824120">
    <property type="component" value="Chromosome 4"/>
</dbReference>
<dbReference type="OrthoDB" id="1327928at2759"/>
<name>A0A9J5ZI49_SOLCO</name>
<comment type="caution">
    <text evidence="1">The sequence shown here is derived from an EMBL/GenBank/DDBJ whole genome shotgun (WGS) entry which is preliminary data.</text>
</comment>
<accession>A0A9J5ZI49</accession>
<dbReference type="AlphaFoldDB" id="A0A9J5ZI49"/>
<evidence type="ECO:0000313" key="2">
    <source>
        <dbReference type="Proteomes" id="UP000824120"/>
    </source>
</evidence>
<dbReference type="EMBL" id="JACXVP010000004">
    <property type="protein sequence ID" value="KAG5612394.1"/>
    <property type="molecule type" value="Genomic_DNA"/>
</dbReference>
<gene>
    <name evidence="1" type="ORF">H5410_023675</name>
</gene>
<sequence>MNKQPRLMRPLAQSQYQRHGMMTLLQWLASQIDESSRGACTLSPTSIGFLNFTSVNGWLEIEGLITRRLRGSSTPFMLPLSEVRSPSGPSPQLKTLSLPLWFENIAEFDYRWDIVKGGAFQRNAKQREAVTLWLAKHIVADSNRAEWVTAPQLGIQKATLNFVAKFFCLLVRNRVSPTKVDNQLT</sequence>
<organism evidence="1 2">
    <name type="scientific">Solanum commersonii</name>
    <name type="common">Commerson's wild potato</name>
    <name type="synonym">Commerson's nightshade</name>
    <dbReference type="NCBI Taxonomy" id="4109"/>
    <lineage>
        <taxon>Eukaryota</taxon>
        <taxon>Viridiplantae</taxon>
        <taxon>Streptophyta</taxon>
        <taxon>Embryophyta</taxon>
        <taxon>Tracheophyta</taxon>
        <taxon>Spermatophyta</taxon>
        <taxon>Magnoliopsida</taxon>
        <taxon>eudicotyledons</taxon>
        <taxon>Gunneridae</taxon>
        <taxon>Pentapetalae</taxon>
        <taxon>asterids</taxon>
        <taxon>lamiids</taxon>
        <taxon>Solanales</taxon>
        <taxon>Solanaceae</taxon>
        <taxon>Solanoideae</taxon>
        <taxon>Solaneae</taxon>
        <taxon>Solanum</taxon>
    </lineage>
</organism>
<protein>
    <submittedName>
        <fullName evidence="1">Uncharacterized protein</fullName>
    </submittedName>
</protein>
<reference evidence="1 2" key="1">
    <citation type="submission" date="2020-09" db="EMBL/GenBank/DDBJ databases">
        <title>De no assembly of potato wild relative species, Solanum commersonii.</title>
        <authorList>
            <person name="Cho K."/>
        </authorList>
    </citation>
    <scope>NUCLEOTIDE SEQUENCE [LARGE SCALE GENOMIC DNA]</scope>
    <source>
        <strain evidence="1">LZ3.2</strain>
        <tissue evidence="1">Leaf</tissue>
    </source>
</reference>